<dbReference type="Pfam" id="PF13561">
    <property type="entry name" value="adh_short_C2"/>
    <property type="match status" value="1"/>
</dbReference>
<proteinExistence type="inferred from homology"/>
<comment type="similarity">
    <text evidence="1">Belongs to the short-chain dehydrogenases/reductases (SDR) family.</text>
</comment>
<dbReference type="PANTHER" id="PTHR24321">
    <property type="entry name" value="DEHYDROGENASES, SHORT CHAIN"/>
    <property type="match status" value="1"/>
</dbReference>
<dbReference type="GO" id="GO:0008206">
    <property type="term" value="P:bile acid metabolic process"/>
    <property type="evidence" value="ECO:0007669"/>
    <property type="project" value="UniProtKB-ARBA"/>
</dbReference>
<dbReference type="PRINTS" id="PR00081">
    <property type="entry name" value="GDHRDH"/>
</dbReference>
<evidence type="ECO:0000313" key="4">
    <source>
        <dbReference type="Proteomes" id="UP000051236"/>
    </source>
</evidence>
<organism evidence="3 4">
    <name type="scientific">Agrilactobacillus composti DSM 18527 = JCM 14202</name>
    <dbReference type="NCBI Taxonomy" id="1423734"/>
    <lineage>
        <taxon>Bacteria</taxon>
        <taxon>Bacillati</taxon>
        <taxon>Bacillota</taxon>
        <taxon>Bacilli</taxon>
        <taxon>Lactobacillales</taxon>
        <taxon>Lactobacillaceae</taxon>
        <taxon>Agrilactobacillus</taxon>
    </lineage>
</organism>
<dbReference type="InterPro" id="IPR036291">
    <property type="entry name" value="NAD(P)-bd_dom_sf"/>
</dbReference>
<evidence type="ECO:0000313" key="3">
    <source>
        <dbReference type="EMBL" id="KRM32718.1"/>
    </source>
</evidence>
<dbReference type="PANTHER" id="PTHR24321:SF8">
    <property type="entry name" value="ESTRADIOL 17-BETA-DEHYDROGENASE 8-RELATED"/>
    <property type="match status" value="1"/>
</dbReference>
<dbReference type="GO" id="GO:0016491">
    <property type="term" value="F:oxidoreductase activity"/>
    <property type="evidence" value="ECO:0007669"/>
    <property type="project" value="UniProtKB-KW"/>
</dbReference>
<dbReference type="NCBIfam" id="NF005559">
    <property type="entry name" value="PRK07231.1"/>
    <property type="match status" value="1"/>
</dbReference>
<dbReference type="eggNOG" id="COG1028">
    <property type="taxonomic scope" value="Bacteria"/>
</dbReference>
<reference evidence="3 4" key="1">
    <citation type="journal article" date="2015" name="Genome Announc.">
        <title>Expanding the biotechnology potential of lactobacilli through comparative genomics of 213 strains and associated genera.</title>
        <authorList>
            <person name="Sun Z."/>
            <person name="Harris H.M."/>
            <person name="McCann A."/>
            <person name="Guo C."/>
            <person name="Argimon S."/>
            <person name="Zhang W."/>
            <person name="Yang X."/>
            <person name="Jeffery I.B."/>
            <person name="Cooney J.C."/>
            <person name="Kagawa T.F."/>
            <person name="Liu W."/>
            <person name="Song Y."/>
            <person name="Salvetti E."/>
            <person name="Wrobel A."/>
            <person name="Rasinkangas P."/>
            <person name="Parkhill J."/>
            <person name="Rea M.C."/>
            <person name="O'Sullivan O."/>
            <person name="Ritari J."/>
            <person name="Douillard F.P."/>
            <person name="Paul Ross R."/>
            <person name="Yang R."/>
            <person name="Briner A.E."/>
            <person name="Felis G.E."/>
            <person name="de Vos W.M."/>
            <person name="Barrangou R."/>
            <person name="Klaenhammer T.R."/>
            <person name="Caufield P.W."/>
            <person name="Cui Y."/>
            <person name="Zhang H."/>
            <person name="O'Toole P.W."/>
        </authorList>
    </citation>
    <scope>NUCLEOTIDE SEQUENCE [LARGE SCALE GENOMIC DNA]</scope>
    <source>
        <strain evidence="3 4">DSM 18527</strain>
    </source>
</reference>
<dbReference type="InterPro" id="IPR002347">
    <property type="entry name" value="SDR_fam"/>
</dbReference>
<evidence type="ECO:0000256" key="2">
    <source>
        <dbReference type="ARBA" id="ARBA00023002"/>
    </source>
</evidence>
<dbReference type="Proteomes" id="UP000051236">
    <property type="component" value="Unassembled WGS sequence"/>
</dbReference>
<dbReference type="AlphaFoldDB" id="X0PWB6"/>
<dbReference type="InterPro" id="IPR020904">
    <property type="entry name" value="Sc_DH/Rdtase_CS"/>
</dbReference>
<dbReference type="OrthoDB" id="9805904at2"/>
<dbReference type="STRING" id="1423734.FC83_GL000283"/>
<evidence type="ECO:0000256" key="1">
    <source>
        <dbReference type="ARBA" id="ARBA00006484"/>
    </source>
</evidence>
<name>X0PWB6_9LACO</name>
<keyword evidence="4" id="KW-1185">Reference proteome</keyword>
<dbReference type="Gene3D" id="3.40.50.720">
    <property type="entry name" value="NAD(P)-binding Rossmann-like Domain"/>
    <property type="match status" value="1"/>
</dbReference>
<dbReference type="EMBL" id="AZGA01000068">
    <property type="protein sequence ID" value="KRM32718.1"/>
    <property type="molecule type" value="Genomic_DNA"/>
</dbReference>
<gene>
    <name evidence="3" type="ORF">FC83_GL000283</name>
</gene>
<dbReference type="FunFam" id="3.40.50.720:FF:000084">
    <property type="entry name" value="Short-chain dehydrogenase reductase"/>
    <property type="match status" value="1"/>
</dbReference>
<protein>
    <submittedName>
        <fullName evidence="3">3-alpha-(Or 20-beta)-hydroxysteroid dehydrogenase</fullName>
    </submittedName>
</protein>
<accession>X0PWB6</accession>
<dbReference type="PATRIC" id="fig|1423734.3.peg.285"/>
<dbReference type="PRINTS" id="PR00080">
    <property type="entry name" value="SDRFAMILY"/>
</dbReference>
<dbReference type="SUPFAM" id="SSF51735">
    <property type="entry name" value="NAD(P)-binding Rossmann-fold domains"/>
    <property type="match status" value="1"/>
</dbReference>
<dbReference type="PROSITE" id="PS00061">
    <property type="entry name" value="ADH_SHORT"/>
    <property type="match status" value="1"/>
</dbReference>
<dbReference type="RefSeq" id="WP_035455970.1">
    <property type="nucleotide sequence ID" value="NZ_AZGA01000068.1"/>
</dbReference>
<sequence>MTGTRLTGKVAIVTGGSMGIGRAVTERFVAEGAEVIVADLNEETGRDYIDKLANAYFYHLDVVDETNWEALFKWAIAKFGKVDVLVNNAGIDIMADIAHAKLSDWQKIIGIDLTGTFLGTKHAVLNMTGQKSGSIINMSSTAGLVGNPMATAYSAAKGGVRMLTKSAAIYAAQYNIRVNSVHPGVTATPLVKSIDPAKTKKALANTPLARMADPSEVANLILYLASDESGYSTGSEFVVDGGTTAQ</sequence>
<keyword evidence="2" id="KW-0560">Oxidoreductase</keyword>
<comment type="caution">
    <text evidence="3">The sequence shown here is derived from an EMBL/GenBank/DDBJ whole genome shotgun (WGS) entry which is preliminary data.</text>
</comment>